<reference evidence="4" key="1">
    <citation type="submission" date="2018-06" db="EMBL/GenBank/DDBJ databases">
        <authorList>
            <person name="Zhirakovskaya E."/>
        </authorList>
    </citation>
    <scope>NUCLEOTIDE SEQUENCE</scope>
</reference>
<dbReference type="SUPFAM" id="SSF49265">
    <property type="entry name" value="Fibronectin type III"/>
    <property type="match status" value="1"/>
</dbReference>
<gene>
    <name evidence="4" type="ORF">MNBD_BACTEROID03-2222</name>
</gene>
<evidence type="ECO:0000259" key="2">
    <source>
        <dbReference type="PROSITE" id="PS50835"/>
    </source>
</evidence>
<dbReference type="CDD" id="cd00063">
    <property type="entry name" value="FN3"/>
    <property type="match status" value="1"/>
</dbReference>
<keyword evidence="1" id="KW-1133">Transmembrane helix</keyword>
<feature type="transmembrane region" description="Helical" evidence="1">
    <location>
        <begin position="22"/>
        <end position="44"/>
    </location>
</feature>
<dbReference type="AlphaFoldDB" id="A0A3B0T6Z1"/>
<feature type="domain" description="Ig-like" evidence="2">
    <location>
        <begin position="568"/>
        <end position="664"/>
    </location>
</feature>
<keyword evidence="1" id="KW-0472">Membrane</keyword>
<sequence>MLLLFKLPFQAIFIDNQRFNRAILYLALMVFRILFVLAILTMSFGSAQSSKDYAVLVTATVQSAPAKITLHWPSGSANEIMIYRKAKEDKFFGPSLTTLQGSAIQFQDTDVVLGQEYEYRIRQLNEGYVADGFIISGIKVEPVENRGKLILLVDKLQASALNAELETLKNDMEADGWMVIRHDIPSAQTAIGVRNLIVNDYNNDPTAVKAVFIVGHIAVPYSGNLNPDGHSNHKGAWPSDVYYGEMNGNWTDTSVNNTTATQIRNHNVPGDGKFDQTFVPGEVELQVGRVDFNNLPVFSETETELLRKYLNKNHAYRIKEFTAVPRALIDDNFGGFNGEAFAASAWRSFAPMFGEDNIFELDYFSTMTDQSYLWSHGNGGGSFSSANGIGNSADFASSSLQSVFTMLFGSYFGDWDSTNNFLRSTIASGRTLTNAWSGRPHWQFHHMAMGENIGYSALWAYNDNQYTTNYGKRFVHIALMGDPTLRMHVIAPPTNLQISENNNTVNLSWTASTENVLGYYIYRKETSTGTFQRITPDIVAATSFTDTDVNGQGTFYYLLRAITLEETPSGSYYNLSHGIFDSIQTSEQLTADAGQDQQLSCIVNQVTLGSESTTSGVTYVWATDTGNIVSGANDKNVVVDKVGTYTLTVSKTGAVNAVDQVIVTENKVLPTLNAGENRTINVGENTTLGIDPVDGLIYSWFPTEGLNDASISNPIASPTNDITYTVTVTGSNGCTAEAMVEVSVSVTNGTDNDNEIEIYPNPAIDELSIKSEYEIKSIKVWEIGGKGVLVPFANSTLQISNLASGTYILQILTKENKIINKVFIKR</sequence>
<organism evidence="4">
    <name type="scientific">hydrothermal vent metagenome</name>
    <dbReference type="NCBI Taxonomy" id="652676"/>
    <lineage>
        <taxon>unclassified sequences</taxon>
        <taxon>metagenomes</taxon>
        <taxon>ecological metagenomes</taxon>
    </lineage>
</organism>
<dbReference type="PROSITE" id="PS50835">
    <property type="entry name" value="IG_LIKE"/>
    <property type="match status" value="1"/>
</dbReference>
<protein>
    <submittedName>
        <fullName evidence="4">Uncharacterized protein</fullName>
    </submittedName>
</protein>
<dbReference type="Pfam" id="PF18962">
    <property type="entry name" value="Por_Secre_tail"/>
    <property type="match status" value="1"/>
</dbReference>
<evidence type="ECO:0000313" key="4">
    <source>
        <dbReference type="EMBL" id="VAW13768.1"/>
    </source>
</evidence>
<dbReference type="InterPro" id="IPR036116">
    <property type="entry name" value="FN3_sf"/>
</dbReference>
<dbReference type="InterPro" id="IPR013783">
    <property type="entry name" value="Ig-like_fold"/>
</dbReference>
<dbReference type="InterPro" id="IPR007110">
    <property type="entry name" value="Ig-like_dom"/>
</dbReference>
<dbReference type="EMBL" id="UOEL01000108">
    <property type="protein sequence ID" value="VAW13768.1"/>
    <property type="molecule type" value="Genomic_DNA"/>
</dbReference>
<evidence type="ECO:0000259" key="3">
    <source>
        <dbReference type="PROSITE" id="PS50853"/>
    </source>
</evidence>
<dbReference type="InterPro" id="IPR003961">
    <property type="entry name" value="FN3_dom"/>
</dbReference>
<keyword evidence="1" id="KW-0812">Transmembrane</keyword>
<name>A0A3B0T6Z1_9ZZZZ</name>
<dbReference type="PROSITE" id="PS50853">
    <property type="entry name" value="FN3"/>
    <property type="match status" value="1"/>
</dbReference>
<dbReference type="NCBIfam" id="TIGR04183">
    <property type="entry name" value="Por_Secre_tail"/>
    <property type="match status" value="1"/>
</dbReference>
<dbReference type="Gene3D" id="2.60.40.10">
    <property type="entry name" value="Immunoglobulins"/>
    <property type="match status" value="2"/>
</dbReference>
<dbReference type="InterPro" id="IPR026444">
    <property type="entry name" value="Secre_tail"/>
</dbReference>
<feature type="domain" description="Fibronectin type-III" evidence="3">
    <location>
        <begin position="492"/>
        <end position="588"/>
    </location>
</feature>
<evidence type="ECO:0000256" key="1">
    <source>
        <dbReference type="SAM" id="Phobius"/>
    </source>
</evidence>
<accession>A0A3B0T6Z1</accession>
<proteinExistence type="predicted"/>